<dbReference type="Pfam" id="PF07786">
    <property type="entry name" value="HGSNAT_cat"/>
    <property type="match status" value="1"/>
</dbReference>
<gene>
    <name evidence="3" type="ORF">KAK03_22790</name>
</gene>
<feature type="transmembrane region" description="Helical" evidence="1">
    <location>
        <begin position="205"/>
        <end position="222"/>
    </location>
</feature>
<feature type="transmembrane region" description="Helical" evidence="1">
    <location>
        <begin position="92"/>
        <end position="109"/>
    </location>
</feature>
<organism evidence="3 4">
    <name type="scientific">Ideonella alba</name>
    <dbReference type="NCBI Taxonomy" id="2824118"/>
    <lineage>
        <taxon>Bacteria</taxon>
        <taxon>Pseudomonadati</taxon>
        <taxon>Pseudomonadota</taxon>
        <taxon>Betaproteobacteria</taxon>
        <taxon>Burkholderiales</taxon>
        <taxon>Sphaerotilaceae</taxon>
        <taxon>Ideonella</taxon>
    </lineage>
</organism>
<sequence length="374" mass="40568">MSTAHPSTAPSRSLALDVMRGLTVALMIVVNMSLSEQLSYGQLLHARWHGFTLTDLVFPSFLFIVGAAMAFSLERSAQAGRGAAFARVLRRSALLFGCGLLLYYFPFVQQGADGSWSLRPLATARIPGVLQRIALCQALAAAVLLWGGRRGAIVFSGLVLLGTWVVLLTGGDLTLEGNAARRLDLWVFGAGHIYQGEGLPYDPEGLLGTAAATVHVLAGYGATRWLRAAPAQPLARLVVLGAASVGLALAWDPLLPINKKLWTPSYVALTIGLDLLILAALTALIDRRGWRRGLWVWQVFGLNPLAIYLLSEVGNAVLWLTPVQGTSLMEWLYQHGFQSWAGDKPGSLLYALAYTAACWLPGWWLWRRGIVVRL</sequence>
<feature type="domain" description="Heparan-alpha-glucosaminide N-acetyltransferase catalytic" evidence="2">
    <location>
        <begin position="12"/>
        <end position="164"/>
    </location>
</feature>
<feature type="transmembrane region" description="Helical" evidence="1">
    <location>
        <begin position="347"/>
        <end position="366"/>
    </location>
</feature>
<keyword evidence="4" id="KW-1185">Reference proteome</keyword>
<keyword evidence="1" id="KW-1133">Transmembrane helix</keyword>
<feature type="transmembrane region" description="Helical" evidence="1">
    <location>
        <begin position="294"/>
        <end position="311"/>
    </location>
</feature>
<proteinExistence type="predicted"/>
<dbReference type="EMBL" id="JAGQDD010000026">
    <property type="protein sequence ID" value="MBQ0933310.1"/>
    <property type="molecule type" value="Genomic_DNA"/>
</dbReference>
<comment type="caution">
    <text evidence="3">The sequence shown here is derived from an EMBL/GenBank/DDBJ whole genome shotgun (WGS) entry which is preliminary data.</text>
</comment>
<evidence type="ECO:0000313" key="4">
    <source>
        <dbReference type="Proteomes" id="UP000676246"/>
    </source>
</evidence>
<keyword evidence="1" id="KW-0472">Membrane</keyword>
<feature type="transmembrane region" description="Helical" evidence="1">
    <location>
        <begin position="46"/>
        <end position="71"/>
    </location>
</feature>
<dbReference type="PANTHER" id="PTHR31061">
    <property type="entry name" value="LD22376P"/>
    <property type="match status" value="1"/>
</dbReference>
<evidence type="ECO:0000259" key="2">
    <source>
        <dbReference type="Pfam" id="PF07786"/>
    </source>
</evidence>
<accession>A0A940YEX7</accession>
<dbReference type="RefSeq" id="WP_210856975.1">
    <property type="nucleotide sequence ID" value="NZ_JAGQDD010000026.1"/>
</dbReference>
<reference evidence="3 4" key="1">
    <citation type="submission" date="2021-04" db="EMBL/GenBank/DDBJ databases">
        <title>The genome sequence of Ideonella sp. 3Y2.</title>
        <authorList>
            <person name="Liu Y."/>
        </authorList>
    </citation>
    <scope>NUCLEOTIDE SEQUENCE [LARGE SCALE GENOMIC DNA]</scope>
    <source>
        <strain evidence="3 4">3Y2</strain>
    </source>
</reference>
<dbReference type="Proteomes" id="UP000676246">
    <property type="component" value="Unassembled WGS sequence"/>
</dbReference>
<name>A0A940YEX7_9BURK</name>
<evidence type="ECO:0000256" key="1">
    <source>
        <dbReference type="SAM" id="Phobius"/>
    </source>
</evidence>
<evidence type="ECO:0000313" key="3">
    <source>
        <dbReference type="EMBL" id="MBQ0933310.1"/>
    </source>
</evidence>
<feature type="transmembrane region" description="Helical" evidence="1">
    <location>
        <begin position="14"/>
        <end position="34"/>
    </location>
</feature>
<dbReference type="PANTHER" id="PTHR31061:SF24">
    <property type="entry name" value="LD22376P"/>
    <property type="match status" value="1"/>
</dbReference>
<protein>
    <submittedName>
        <fullName evidence="3">DUF1624 domain-containing protein</fullName>
    </submittedName>
</protein>
<feature type="transmembrane region" description="Helical" evidence="1">
    <location>
        <begin position="266"/>
        <end position="285"/>
    </location>
</feature>
<feature type="transmembrane region" description="Helical" evidence="1">
    <location>
        <begin position="234"/>
        <end position="254"/>
    </location>
</feature>
<feature type="transmembrane region" description="Helical" evidence="1">
    <location>
        <begin position="153"/>
        <end position="171"/>
    </location>
</feature>
<keyword evidence="1" id="KW-0812">Transmembrane</keyword>
<dbReference type="InterPro" id="IPR012429">
    <property type="entry name" value="HGSNAT_cat"/>
</dbReference>
<feature type="transmembrane region" description="Helical" evidence="1">
    <location>
        <begin position="129"/>
        <end position="146"/>
    </location>
</feature>
<dbReference type="AlphaFoldDB" id="A0A940YEX7"/>